<evidence type="ECO:0000313" key="3">
    <source>
        <dbReference type="Proteomes" id="UP000033423"/>
    </source>
</evidence>
<dbReference type="AlphaFoldDB" id="A0A0F3GX41"/>
<keyword evidence="3" id="KW-1185">Reference proteome</keyword>
<sequence length="58" mass="6558">MLRPPRSLNVYISLSTISVLWPMLRVKTSVYSMIGTLSSLKPYRVKTSLAVSSMTCHR</sequence>
<accession>A0A0F3GX41</accession>
<organism evidence="2 3">
    <name type="scientific">Candidatus Magnetobacterium bavaricum</name>
    <dbReference type="NCBI Taxonomy" id="29290"/>
    <lineage>
        <taxon>Bacteria</taxon>
        <taxon>Pseudomonadati</taxon>
        <taxon>Nitrospirota</taxon>
        <taxon>Thermodesulfovibrionia</taxon>
        <taxon>Thermodesulfovibrionales</taxon>
        <taxon>Candidatus Magnetobacteriaceae</taxon>
        <taxon>Candidatus Magnetobacterium</taxon>
    </lineage>
</organism>
<proteinExistence type="predicted"/>
<comment type="caution">
    <text evidence="2">The sequence shown here is derived from an EMBL/GenBank/DDBJ whole genome shotgun (WGS) entry which is preliminary data.</text>
</comment>
<reference evidence="2 3" key="1">
    <citation type="submission" date="2015-02" db="EMBL/GenBank/DDBJ databases">
        <title>Single-cell genomics of uncultivated deep-branching MTB reveals a conserved set of magnetosome genes.</title>
        <authorList>
            <person name="Kolinko S."/>
            <person name="Richter M."/>
            <person name="Glockner F.O."/>
            <person name="Brachmann A."/>
            <person name="Schuler D."/>
        </authorList>
    </citation>
    <scope>NUCLEOTIDE SEQUENCE [LARGE SCALE GENOMIC DNA]</scope>
    <source>
        <strain evidence="2">TM-1</strain>
    </source>
</reference>
<evidence type="ECO:0000313" key="2">
    <source>
        <dbReference type="EMBL" id="KJU86417.1"/>
    </source>
</evidence>
<name>A0A0F3GX41_9BACT</name>
<evidence type="ECO:0000256" key="1">
    <source>
        <dbReference type="SAM" id="Phobius"/>
    </source>
</evidence>
<protein>
    <submittedName>
        <fullName evidence="2">Uncharacterized protein</fullName>
    </submittedName>
</protein>
<keyword evidence="1" id="KW-0472">Membrane</keyword>
<feature type="transmembrane region" description="Helical" evidence="1">
    <location>
        <begin position="6"/>
        <end position="24"/>
    </location>
</feature>
<gene>
    <name evidence="2" type="ORF">MBAV_001389</name>
</gene>
<keyword evidence="1" id="KW-1133">Transmembrane helix</keyword>
<keyword evidence="1" id="KW-0812">Transmembrane</keyword>
<dbReference type="Proteomes" id="UP000033423">
    <property type="component" value="Unassembled WGS sequence"/>
</dbReference>
<dbReference type="EMBL" id="LACI01000603">
    <property type="protein sequence ID" value="KJU86417.1"/>
    <property type="molecule type" value="Genomic_DNA"/>
</dbReference>